<dbReference type="PANTHER" id="PTHR46193:SF18">
    <property type="entry name" value="HEXITOL PHOSPHATASE B"/>
    <property type="match status" value="1"/>
</dbReference>
<gene>
    <name evidence="6" type="ORF">SAJA_07340</name>
</gene>
<dbReference type="Proteomes" id="UP000285310">
    <property type="component" value="Unassembled WGS sequence"/>
</dbReference>
<dbReference type="InParanoid" id="A0A423PT55"/>
<dbReference type="EMBL" id="AYKG01000019">
    <property type="protein sequence ID" value="ROO28764.1"/>
    <property type="molecule type" value="Genomic_DNA"/>
</dbReference>
<dbReference type="SUPFAM" id="SSF56784">
    <property type="entry name" value="HAD-like"/>
    <property type="match status" value="1"/>
</dbReference>
<evidence type="ECO:0000313" key="6">
    <source>
        <dbReference type="EMBL" id="ROO28764.1"/>
    </source>
</evidence>
<comment type="similarity">
    <text evidence="2">Belongs to the HAD-like hydrolase superfamily. CbbY/CbbZ/Gph/YieH family.</text>
</comment>
<protein>
    <submittedName>
        <fullName evidence="6">Hydrolase</fullName>
    </submittedName>
</protein>
<evidence type="ECO:0000313" key="7">
    <source>
        <dbReference type="Proteomes" id="UP000285310"/>
    </source>
</evidence>
<evidence type="ECO:0000256" key="1">
    <source>
        <dbReference type="ARBA" id="ARBA00001946"/>
    </source>
</evidence>
<dbReference type="NCBIfam" id="TIGR01509">
    <property type="entry name" value="HAD-SF-IA-v3"/>
    <property type="match status" value="1"/>
</dbReference>
<dbReference type="Pfam" id="PF13419">
    <property type="entry name" value="HAD_2"/>
    <property type="match status" value="1"/>
</dbReference>
<keyword evidence="4" id="KW-0460">Magnesium</keyword>
<dbReference type="Gene3D" id="1.10.150.240">
    <property type="entry name" value="Putative phosphatase, domain 2"/>
    <property type="match status" value="1"/>
</dbReference>
<comment type="cofactor">
    <cofactor evidence="1">
        <name>Mg(2+)</name>
        <dbReference type="ChEBI" id="CHEBI:18420"/>
    </cofactor>
</comment>
<organism evidence="6 7">
    <name type="scientific">Salinisphaera japonica YTM-1</name>
    <dbReference type="NCBI Taxonomy" id="1209778"/>
    <lineage>
        <taxon>Bacteria</taxon>
        <taxon>Pseudomonadati</taxon>
        <taxon>Pseudomonadota</taxon>
        <taxon>Gammaproteobacteria</taxon>
        <taxon>Salinisphaerales</taxon>
        <taxon>Salinisphaeraceae</taxon>
        <taxon>Salinisphaera</taxon>
    </lineage>
</organism>
<keyword evidence="5" id="KW-0119">Carbohydrate metabolism</keyword>
<dbReference type="FunCoup" id="A0A423PT55">
    <property type="interactions" value="419"/>
</dbReference>
<accession>A0A423PT55</accession>
<dbReference type="InterPro" id="IPR023214">
    <property type="entry name" value="HAD_sf"/>
</dbReference>
<evidence type="ECO:0000256" key="3">
    <source>
        <dbReference type="ARBA" id="ARBA00022723"/>
    </source>
</evidence>
<dbReference type="GO" id="GO:0046872">
    <property type="term" value="F:metal ion binding"/>
    <property type="evidence" value="ECO:0007669"/>
    <property type="project" value="UniProtKB-KW"/>
</dbReference>
<dbReference type="InterPro" id="IPR041492">
    <property type="entry name" value="HAD_2"/>
</dbReference>
<proteinExistence type="inferred from homology"/>
<dbReference type="InterPro" id="IPR036412">
    <property type="entry name" value="HAD-like_sf"/>
</dbReference>
<dbReference type="InterPro" id="IPR023198">
    <property type="entry name" value="PGP-like_dom2"/>
</dbReference>
<dbReference type="Gene3D" id="3.40.50.1000">
    <property type="entry name" value="HAD superfamily/HAD-like"/>
    <property type="match status" value="1"/>
</dbReference>
<dbReference type="InterPro" id="IPR051600">
    <property type="entry name" value="Beta-PGM-like"/>
</dbReference>
<dbReference type="InterPro" id="IPR006439">
    <property type="entry name" value="HAD-SF_hydro_IA"/>
</dbReference>
<evidence type="ECO:0000256" key="4">
    <source>
        <dbReference type="ARBA" id="ARBA00022842"/>
    </source>
</evidence>
<keyword evidence="7" id="KW-1185">Reference proteome</keyword>
<dbReference type="AlphaFoldDB" id="A0A423PT55"/>
<dbReference type="SFLD" id="SFLDG01129">
    <property type="entry name" value="C1.5:_HAD__Beta-PGM__Phosphata"/>
    <property type="match status" value="1"/>
</dbReference>
<dbReference type="GO" id="GO:0016787">
    <property type="term" value="F:hydrolase activity"/>
    <property type="evidence" value="ECO:0007669"/>
    <property type="project" value="UniProtKB-KW"/>
</dbReference>
<sequence length="245" mass="26946">MAPQAITYLEQIARNYLKAQPFMAHYLFFDLDGTLSDTHDLSRATWFEILRPHGIDVDYDFYHERLHGRDTPDVLAELLPEMDEAARQDLHAHQAARYRDRTRRAAPLPGVTPFLDAARDKSFKLALVTNAPKADALESLIPLGLDTAFEPRVFKDDVSKIKPDAEPYTLALSRAGIQAHDAIAFEDSPRGVQAACAAGLAAVALVTTHHPQALRDAGASLVIGDFSDPILDELLDDPTAVIARA</sequence>
<reference evidence="6 7" key="1">
    <citation type="submission" date="2013-10" db="EMBL/GenBank/DDBJ databases">
        <title>Salinisphaera japonica YTM-1 Genome Sequencing.</title>
        <authorList>
            <person name="Lai Q."/>
            <person name="Li C."/>
            <person name="Shao Z."/>
        </authorList>
    </citation>
    <scope>NUCLEOTIDE SEQUENCE [LARGE SCALE GENOMIC DNA]</scope>
    <source>
        <strain evidence="6 7">YTM-1</strain>
    </source>
</reference>
<keyword evidence="6" id="KW-0378">Hydrolase</keyword>
<dbReference type="SFLD" id="SFLDS00003">
    <property type="entry name" value="Haloacid_Dehalogenase"/>
    <property type="match status" value="1"/>
</dbReference>
<name>A0A423PT55_9GAMM</name>
<dbReference type="PANTHER" id="PTHR46193">
    <property type="entry name" value="6-PHOSPHOGLUCONATE PHOSPHATASE"/>
    <property type="match status" value="1"/>
</dbReference>
<comment type="caution">
    <text evidence="6">The sequence shown here is derived from an EMBL/GenBank/DDBJ whole genome shotgun (WGS) entry which is preliminary data.</text>
</comment>
<evidence type="ECO:0000256" key="5">
    <source>
        <dbReference type="ARBA" id="ARBA00023277"/>
    </source>
</evidence>
<keyword evidence="3" id="KW-0479">Metal-binding</keyword>
<evidence type="ECO:0000256" key="2">
    <source>
        <dbReference type="ARBA" id="ARBA00006171"/>
    </source>
</evidence>